<sequence>RPAGDYDTERGDILLSSGDYDDAMSYFNKALDLSPNHRGALMGRALVFIQTEQYWEAEIELDYLIDWLTKNLSPDDPTGRGVLAAAHANKGIVLDRQGAHSEALVNYIKALQVDEESVSGPGFVHKILYDPRPSTVRDRARYIHEQLQLPEEQRLLRIPDLDAESRMHKP</sequence>
<dbReference type="AlphaFoldDB" id="A0A382ZC57"/>
<dbReference type="Gene3D" id="1.25.40.10">
    <property type="entry name" value="Tetratricopeptide repeat domain"/>
    <property type="match status" value="1"/>
</dbReference>
<feature type="non-terminal residue" evidence="3">
    <location>
        <position position="1"/>
    </location>
</feature>
<proteinExistence type="predicted"/>
<dbReference type="SUPFAM" id="SSF48452">
    <property type="entry name" value="TPR-like"/>
    <property type="match status" value="1"/>
</dbReference>
<evidence type="ECO:0000313" key="3">
    <source>
        <dbReference type="EMBL" id="SVD92675.1"/>
    </source>
</evidence>
<dbReference type="PANTHER" id="PTHR44858:SF1">
    <property type="entry name" value="UDP-N-ACETYLGLUCOSAMINE--PEPTIDE N-ACETYLGLUCOSAMINYLTRANSFERASE SPINDLY-RELATED"/>
    <property type="match status" value="1"/>
</dbReference>
<dbReference type="Pfam" id="PF14559">
    <property type="entry name" value="TPR_19"/>
    <property type="match status" value="1"/>
</dbReference>
<dbReference type="InterPro" id="IPR011990">
    <property type="entry name" value="TPR-like_helical_dom_sf"/>
</dbReference>
<evidence type="ECO:0000256" key="1">
    <source>
        <dbReference type="ARBA" id="ARBA00022737"/>
    </source>
</evidence>
<keyword evidence="2" id="KW-0802">TPR repeat</keyword>
<gene>
    <name evidence="3" type="ORF">METZ01_LOCUS445529</name>
</gene>
<dbReference type="SMART" id="SM00028">
    <property type="entry name" value="TPR"/>
    <property type="match status" value="2"/>
</dbReference>
<dbReference type="PANTHER" id="PTHR44858">
    <property type="entry name" value="TETRATRICOPEPTIDE REPEAT PROTEIN 6"/>
    <property type="match status" value="1"/>
</dbReference>
<keyword evidence="1" id="KW-0677">Repeat</keyword>
<protein>
    <submittedName>
        <fullName evidence="3">Uncharacterized protein</fullName>
    </submittedName>
</protein>
<reference evidence="3" key="1">
    <citation type="submission" date="2018-05" db="EMBL/GenBank/DDBJ databases">
        <authorList>
            <person name="Lanie J.A."/>
            <person name="Ng W.-L."/>
            <person name="Kazmierczak K.M."/>
            <person name="Andrzejewski T.M."/>
            <person name="Davidsen T.M."/>
            <person name="Wayne K.J."/>
            <person name="Tettelin H."/>
            <person name="Glass J.I."/>
            <person name="Rusch D."/>
            <person name="Podicherti R."/>
            <person name="Tsui H.-C.T."/>
            <person name="Winkler M.E."/>
        </authorList>
    </citation>
    <scope>NUCLEOTIDE SEQUENCE</scope>
</reference>
<name>A0A382ZC57_9ZZZZ</name>
<dbReference type="InterPro" id="IPR019734">
    <property type="entry name" value="TPR_rpt"/>
</dbReference>
<evidence type="ECO:0000256" key="2">
    <source>
        <dbReference type="ARBA" id="ARBA00022803"/>
    </source>
</evidence>
<dbReference type="PROSITE" id="PS50005">
    <property type="entry name" value="TPR"/>
    <property type="match status" value="2"/>
</dbReference>
<dbReference type="EMBL" id="UINC01182449">
    <property type="protein sequence ID" value="SVD92675.1"/>
    <property type="molecule type" value="Genomic_DNA"/>
</dbReference>
<organism evidence="3">
    <name type="scientific">marine metagenome</name>
    <dbReference type="NCBI Taxonomy" id="408172"/>
    <lineage>
        <taxon>unclassified sequences</taxon>
        <taxon>metagenomes</taxon>
        <taxon>ecological metagenomes</taxon>
    </lineage>
</organism>
<accession>A0A382ZC57</accession>
<dbReference type="InterPro" id="IPR050498">
    <property type="entry name" value="Ycf3"/>
</dbReference>
<dbReference type="PROSITE" id="PS50293">
    <property type="entry name" value="TPR_REGION"/>
    <property type="match status" value="1"/>
</dbReference>